<evidence type="ECO:0000256" key="6">
    <source>
        <dbReference type="ARBA" id="ARBA00023053"/>
    </source>
</evidence>
<dbReference type="EMBL" id="AM114193">
    <property type="protein sequence ID" value="CAJ38155.1"/>
    <property type="molecule type" value="Genomic_DNA"/>
</dbReference>
<feature type="transmembrane region" description="Helical" evidence="10">
    <location>
        <begin position="363"/>
        <end position="387"/>
    </location>
</feature>
<dbReference type="InterPro" id="IPR006153">
    <property type="entry name" value="Cation/H_exchanger_TM"/>
</dbReference>
<keyword evidence="4 10" id="KW-0812">Transmembrane</keyword>
<evidence type="ECO:0000313" key="12">
    <source>
        <dbReference type="EMBL" id="CAJ38155.1"/>
    </source>
</evidence>
<dbReference type="AlphaFoldDB" id="Q0W0D8"/>
<feature type="transmembrane region" description="Helical" evidence="10">
    <location>
        <begin position="69"/>
        <end position="94"/>
    </location>
</feature>
<keyword evidence="8 10" id="KW-0472">Membrane</keyword>
<evidence type="ECO:0000256" key="9">
    <source>
        <dbReference type="ARBA" id="ARBA00023201"/>
    </source>
</evidence>
<evidence type="ECO:0000256" key="5">
    <source>
        <dbReference type="ARBA" id="ARBA00022989"/>
    </source>
</evidence>
<dbReference type="Gene3D" id="1.20.1530.20">
    <property type="match status" value="1"/>
</dbReference>
<feature type="domain" description="Cation/H+ exchanger transmembrane" evidence="11">
    <location>
        <begin position="291"/>
        <end position="444"/>
    </location>
</feature>
<feature type="transmembrane region" description="Helical" evidence="10">
    <location>
        <begin position="337"/>
        <end position="357"/>
    </location>
</feature>
<feature type="transmembrane region" description="Helical" evidence="10">
    <location>
        <begin position="130"/>
        <end position="156"/>
    </location>
</feature>
<evidence type="ECO:0000256" key="7">
    <source>
        <dbReference type="ARBA" id="ARBA00023065"/>
    </source>
</evidence>
<evidence type="ECO:0000256" key="1">
    <source>
        <dbReference type="ARBA" id="ARBA00004141"/>
    </source>
</evidence>
<keyword evidence="6" id="KW-0915">Sodium</keyword>
<dbReference type="GO" id="GO:0015297">
    <property type="term" value="F:antiporter activity"/>
    <property type="evidence" value="ECO:0007669"/>
    <property type="project" value="UniProtKB-KW"/>
</dbReference>
<sequence length="465" mass="49208">MSQRERFTGFPGKWQCLNRTISKHLSKYLVEKRMEGEIVVLETLLSLCLLLIGAKIGGEIAKRLNVAAVVGELLAGVLLAPTLFGGLVFFGTHLIVVNEAVHVLAELGAVLLLFLVGLETRFADFRKSGLLATLVAIGGVVVPFVLGYGLVIYWGYPAEEALLVGAALTATSIAITVKVLKDIGKMKTRESNVLISAAVIDDVLGLIVLAIVLGLVRSGSLDVTSIIWTAGVSIGFWLGMTLFGVFVVSKIINILCPRKNCQMYDAEGKPREPHKAGKHCTIRCNGTQEVSAIAMGFGFAYVAGMAGLAPILGAFAAGMSVAETKILNTIQEVTEKINFLMAPLFFVVTGTMVNLSGLTLDSLVFASILIVLAMLGKILGCGIPVYIMTRNAREAIIVGLGMMSRGEVGLIIAGIGATSGIFSNDVFSAVVLMVVVTTVITPIAMTQAYKLLNSHGKPKAKKAAI</sequence>
<protein>
    <submittedName>
        <fullName evidence="12">Na(+)/H(+) antiporter</fullName>
    </submittedName>
</protein>
<dbReference type="KEGG" id="rci:RRC455"/>
<evidence type="ECO:0000313" key="13">
    <source>
        <dbReference type="Proteomes" id="UP000000663"/>
    </source>
</evidence>
<feature type="transmembrane region" description="Helical" evidence="10">
    <location>
        <begin position="226"/>
        <end position="249"/>
    </location>
</feature>
<feature type="domain" description="Cation/H+ exchanger transmembrane" evidence="11">
    <location>
        <begin position="56"/>
        <end position="253"/>
    </location>
</feature>
<feature type="transmembrane region" description="Helical" evidence="10">
    <location>
        <begin position="430"/>
        <end position="452"/>
    </location>
</feature>
<keyword evidence="5 10" id="KW-1133">Transmembrane helix</keyword>
<dbReference type="InterPro" id="IPR038770">
    <property type="entry name" value="Na+/solute_symporter_sf"/>
</dbReference>
<keyword evidence="7" id="KW-0406">Ion transport</keyword>
<evidence type="ECO:0000259" key="11">
    <source>
        <dbReference type="Pfam" id="PF00999"/>
    </source>
</evidence>
<dbReference type="PANTHER" id="PTHR43562">
    <property type="entry name" value="NAPA-TYPE SODIUM/HYDROGEN ANTIPORTER"/>
    <property type="match status" value="1"/>
</dbReference>
<dbReference type="STRING" id="351160.RRC455"/>
<feature type="transmembrane region" description="Helical" evidence="10">
    <location>
        <begin position="192"/>
        <end position="214"/>
    </location>
</feature>
<feature type="transmembrane region" description="Helical" evidence="10">
    <location>
        <begin position="162"/>
        <end position="180"/>
    </location>
</feature>
<dbReference type="GO" id="GO:0006814">
    <property type="term" value="P:sodium ion transport"/>
    <property type="evidence" value="ECO:0007669"/>
    <property type="project" value="UniProtKB-KW"/>
</dbReference>
<dbReference type="GO" id="GO:0016020">
    <property type="term" value="C:membrane"/>
    <property type="evidence" value="ECO:0007669"/>
    <property type="project" value="UniProtKB-SubCell"/>
</dbReference>
<reference evidence="12 13" key="1">
    <citation type="journal article" date="2006" name="Science">
        <title>Genome of rice cluster I archaea -- the key methane producers in the rice rhizosphere.</title>
        <authorList>
            <person name="Erkel C."/>
            <person name="Kube M."/>
            <person name="Reinhardt R."/>
            <person name="Liesack W."/>
        </authorList>
    </citation>
    <scope>NUCLEOTIDE SEQUENCE [LARGE SCALE GENOMIC DNA]</scope>
    <source>
        <strain evidence="13">DSM 22066 / NBRC 105507 / MRE50</strain>
    </source>
</reference>
<dbReference type="eggNOG" id="arCOG01953">
    <property type="taxonomic scope" value="Archaea"/>
</dbReference>
<keyword evidence="3" id="KW-0050">Antiport</keyword>
<proteinExistence type="predicted"/>
<keyword evidence="13" id="KW-1185">Reference proteome</keyword>
<feature type="transmembrane region" description="Helical" evidence="10">
    <location>
        <begin position="38"/>
        <end position="57"/>
    </location>
</feature>
<evidence type="ECO:0000256" key="10">
    <source>
        <dbReference type="SAM" id="Phobius"/>
    </source>
</evidence>
<accession>Q0W0D8</accession>
<evidence type="ECO:0000256" key="3">
    <source>
        <dbReference type="ARBA" id="ARBA00022449"/>
    </source>
</evidence>
<dbReference type="PANTHER" id="PTHR43562:SF3">
    <property type="entry name" value="SODIUM ION_PROTON EXCHANGER (EUROFUNG)"/>
    <property type="match status" value="1"/>
</dbReference>
<dbReference type="Proteomes" id="UP000000663">
    <property type="component" value="Chromosome"/>
</dbReference>
<name>Q0W0D8_METAR</name>
<gene>
    <name evidence="12" type="ORF">RRC455</name>
</gene>
<feature type="transmembrane region" description="Helical" evidence="10">
    <location>
        <begin position="408"/>
        <end position="424"/>
    </location>
</feature>
<keyword evidence="2" id="KW-0813">Transport</keyword>
<evidence type="ECO:0000256" key="8">
    <source>
        <dbReference type="ARBA" id="ARBA00023136"/>
    </source>
</evidence>
<keyword evidence="9" id="KW-0739">Sodium transport</keyword>
<organism evidence="12 13">
    <name type="scientific">Methanocella arvoryzae (strain DSM 22066 / NBRC 105507 / MRE50)</name>
    <dbReference type="NCBI Taxonomy" id="351160"/>
    <lineage>
        <taxon>Archaea</taxon>
        <taxon>Methanobacteriati</taxon>
        <taxon>Methanobacteriota</taxon>
        <taxon>Stenosarchaea group</taxon>
        <taxon>Methanomicrobia</taxon>
        <taxon>Methanocellales</taxon>
        <taxon>Methanocellaceae</taxon>
        <taxon>Methanocella</taxon>
    </lineage>
</organism>
<dbReference type="GO" id="GO:1902600">
    <property type="term" value="P:proton transmembrane transport"/>
    <property type="evidence" value="ECO:0007669"/>
    <property type="project" value="InterPro"/>
</dbReference>
<feature type="transmembrane region" description="Helical" evidence="10">
    <location>
        <begin position="100"/>
        <end position="118"/>
    </location>
</feature>
<dbReference type="Pfam" id="PF00999">
    <property type="entry name" value="Na_H_Exchanger"/>
    <property type="match status" value="2"/>
</dbReference>
<evidence type="ECO:0000256" key="4">
    <source>
        <dbReference type="ARBA" id="ARBA00022692"/>
    </source>
</evidence>
<comment type="subcellular location">
    <subcellularLocation>
        <location evidence="1">Membrane</location>
        <topology evidence="1">Multi-pass membrane protein</topology>
    </subcellularLocation>
</comment>
<evidence type="ECO:0000256" key="2">
    <source>
        <dbReference type="ARBA" id="ARBA00022448"/>
    </source>
</evidence>